<protein>
    <recommendedName>
        <fullName evidence="5">Secreted protein</fullName>
    </recommendedName>
</protein>
<comment type="caution">
    <text evidence="3">The sequence shown here is derived from an EMBL/GenBank/DDBJ whole genome shotgun (WGS) entry which is preliminary data.</text>
</comment>
<evidence type="ECO:0000313" key="3">
    <source>
        <dbReference type="EMBL" id="PLW30983.1"/>
    </source>
</evidence>
<feature type="compositionally biased region" description="Pro residues" evidence="1">
    <location>
        <begin position="22"/>
        <end position="36"/>
    </location>
</feature>
<feature type="region of interest" description="Disordered" evidence="1">
    <location>
        <begin position="22"/>
        <end position="47"/>
    </location>
</feature>
<reference evidence="3 4" key="1">
    <citation type="submission" date="2017-11" db="EMBL/GenBank/DDBJ databases">
        <title>De novo assembly and phasing of dikaryotic genomes from two isolates of Puccinia coronata f. sp. avenae, the causal agent of oat crown rust.</title>
        <authorList>
            <person name="Miller M.E."/>
            <person name="Zhang Y."/>
            <person name="Omidvar V."/>
            <person name="Sperschneider J."/>
            <person name="Schwessinger B."/>
            <person name="Raley C."/>
            <person name="Palmer J.M."/>
            <person name="Garnica D."/>
            <person name="Upadhyaya N."/>
            <person name="Rathjen J."/>
            <person name="Taylor J.M."/>
            <person name="Park R.F."/>
            <person name="Dodds P.N."/>
            <person name="Hirsch C.D."/>
            <person name="Kianian S.F."/>
            <person name="Figueroa M."/>
        </authorList>
    </citation>
    <scope>NUCLEOTIDE SEQUENCE [LARGE SCALE GENOMIC DNA]</scope>
    <source>
        <strain evidence="3">12NC29</strain>
    </source>
</reference>
<evidence type="ECO:0008006" key="5">
    <source>
        <dbReference type="Google" id="ProtNLM"/>
    </source>
</evidence>
<evidence type="ECO:0000313" key="4">
    <source>
        <dbReference type="Proteomes" id="UP000235388"/>
    </source>
</evidence>
<name>A0A2N5TZQ4_9BASI</name>
<feature type="signal peptide" evidence="2">
    <location>
        <begin position="1"/>
        <end position="18"/>
    </location>
</feature>
<gene>
    <name evidence="3" type="ORF">PCANC_20693</name>
</gene>
<sequence length="200" mass="20732">MQFTYLATAVLMVCGANADAPPAAPGTPAVAPPVTPPTTVGASPPPPAKEPTIIKAQCIQSYLPFSEADLAAMSSNQTDAAPKGNYSTVPTEVACKGPVGTVDALCDISSCDNKFPVCNSCAELTLQGENNVTTSTNIIPQVTCINNYMFGDDNDPKKNICTDVNYKTYTCTGGCTGFTSCSMCVSVKDPALQTNQTTTP</sequence>
<dbReference type="EMBL" id="PGCJ01000360">
    <property type="protein sequence ID" value="PLW30983.1"/>
    <property type="molecule type" value="Genomic_DNA"/>
</dbReference>
<keyword evidence="4" id="KW-1185">Reference proteome</keyword>
<evidence type="ECO:0000256" key="1">
    <source>
        <dbReference type="SAM" id="MobiDB-lite"/>
    </source>
</evidence>
<dbReference type="Proteomes" id="UP000235388">
    <property type="component" value="Unassembled WGS sequence"/>
</dbReference>
<organism evidence="3 4">
    <name type="scientific">Puccinia coronata f. sp. avenae</name>
    <dbReference type="NCBI Taxonomy" id="200324"/>
    <lineage>
        <taxon>Eukaryota</taxon>
        <taxon>Fungi</taxon>
        <taxon>Dikarya</taxon>
        <taxon>Basidiomycota</taxon>
        <taxon>Pucciniomycotina</taxon>
        <taxon>Pucciniomycetes</taxon>
        <taxon>Pucciniales</taxon>
        <taxon>Pucciniaceae</taxon>
        <taxon>Puccinia</taxon>
    </lineage>
</organism>
<feature type="chain" id="PRO_5014801551" description="Secreted protein" evidence="2">
    <location>
        <begin position="19"/>
        <end position="200"/>
    </location>
</feature>
<evidence type="ECO:0000256" key="2">
    <source>
        <dbReference type="SAM" id="SignalP"/>
    </source>
</evidence>
<keyword evidence="2" id="KW-0732">Signal</keyword>
<accession>A0A2N5TZQ4</accession>
<proteinExistence type="predicted"/>
<dbReference type="AlphaFoldDB" id="A0A2N5TZQ4"/>